<evidence type="ECO:0000256" key="3">
    <source>
        <dbReference type="ARBA" id="ARBA00023125"/>
    </source>
</evidence>
<dbReference type="GO" id="GO:0003677">
    <property type="term" value="F:DNA binding"/>
    <property type="evidence" value="ECO:0007669"/>
    <property type="project" value="UniProtKB-KW"/>
</dbReference>
<dbReference type="GO" id="GO:0003700">
    <property type="term" value="F:DNA-binding transcription factor activity"/>
    <property type="evidence" value="ECO:0007669"/>
    <property type="project" value="InterPro"/>
</dbReference>
<evidence type="ECO:0000259" key="6">
    <source>
        <dbReference type="PROSITE" id="PS50931"/>
    </source>
</evidence>
<dbReference type="PRINTS" id="PR00039">
    <property type="entry name" value="HTHLYSR"/>
</dbReference>
<keyword evidence="3" id="KW-0238">DNA-binding</keyword>
<comment type="similarity">
    <text evidence="1">Belongs to the LysR transcriptional regulatory family.</text>
</comment>
<dbReference type="KEGG" id="psin:CAK95_12770"/>
<feature type="domain" description="HTH lysR-type" evidence="6">
    <location>
        <begin position="13"/>
        <end position="70"/>
    </location>
</feature>
<gene>
    <name evidence="7" type="ORF">CAK95_12770</name>
</gene>
<dbReference type="AlphaFoldDB" id="A0A1W6ZRH9"/>
<dbReference type="FunFam" id="1.10.10.10:FF:000001">
    <property type="entry name" value="LysR family transcriptional regulator"/>
    <property type="match status" value="1"/>
</dbReference>
<dbReference type="PROSITE" id="PS50931">
    <property type="entry name" value="HTH_LYSR"/>
    <property type="match status" value="1"/>
</dbReference>
<name>A0A1W6ZRH9_9HYPH</name>
<dbReference type="Gene3D" id="1.10.10.10">
    <property type="entry name" value="Winged helix-like DNA-binding domain superfamily/Winged helix DNA-binding domain"/>
    <property type="match status" value="1"/>
</dbReference>
<evidence type="ECO:0000256" key="1">
    <source>
        <dbReference type="ARBA" id="ARBA00009437"/>
    </source>
</evidence>
<evidence type="ECO:0000256" key="2">
    <source>
        <dbReference type="ARBA" id="ARBA00023015"/>
    </source>
</evidence>
<dbReference type="OrthoDB" id="8479357at2"/>
<dbReference type="PANTHER" id="PTHR30293">
    <property type="entry name" value="TRANSCRIPTIONAL REGULATORY PROTEIN NAC-RELATED"/>
    <property type="match status" value="1"/>
</dbReference>
<dbReference type="GO" id="GO:2000142">
    <property type="term" value="P:regulation of DNA-templated transcription initiation"/>
    <property type="evidence" value="ECO:0007669"/>
    <property type="project" value="TreeGrafter"/>
</dbReference>
<dbReference type="SUPFAM" id="SSF53850">
    <property type="entry name" value="Periplasmic binding protein-like II"/>
    <property type="match status" value="1"/>
</dbReference>
<dbReference type="InterPro" id="IPR036388">
    <property type="entry name" value="WH-like_DNA-bd_sf"/>
</dbReference>
<dbReference type="InterPro" id="IPR036390">
    <property type="entry name" value="WH_DNA-bd_sf"/>
</dbReference>
<evidence type="ECO:0000256" key="4">
    <source>
        <dbReference type="ARBA" id="ARBA00023159"/>
    </source>
</evidence>
<organism evidence="7 8">
    <name type="scientific">Pseudorhodoplanes sinuspersici</name>
    <dbReference type="NCBI Taxonomy" id="1235591"/>
    <lineage>
        <taxon>Bacteria</taxon>
        <taxon>Pseudomonadati</taxon>
        <taxon>Pseudomonadota</taxon>
        <taxon>Alphaproteobacteria</taxon>
        <taxon>Hyphomicrobiales</taxon>
        <taxon>Pseudorhodoplanes</taxon>
    </lineage>
</organism>
<dbReference type="STRING" id="1235591.CAK95_12770"/>
<dbReference type="PANTHER" id="PTHR30293:SF0">
    <property type="entry name" value="NITROGEN ASSIMILATION REGULATORY PROTEIN NAC"/>
    <property type="match status" value="1"/>
</dbReference>
<dbReference type="Pfam" id="PF00126">
    <property type="entry name" value="HTH_1"/>
    <property type="match status" value="1"/>
</dbReference>
<dbReference type="SUPFAM" id="SSF46785">
    <property type="entry name" value="Winged helix' DNA-binding domain"/>
    <property type="match status" value="1"/>
</dbReference>
<dbReference type="Proteomes" id="UP000194137">
    <property type="component" value="Chromosome"/>
</dbReference>
<dbReference type="InterPro" id="IPR000847">
    <property type="entry name" value="LysR_HTH_N"/>
</dbReference>
<reference evidence="7 8" key="1">
    <citation type="submission" date="2017-05" db="EMBL/GenBank/DDBJ databases">
        <title>Full genome sequence of Pseudorhodoplanes sinuspersici.</title>
        <authorList>
            <person name="Dastgheib S.M.M."/>
            <person name="Shavandi M."/>
            <person name="Tirandaz H."/>
        </authorList>
    </citation>
    <scope>NUCLEOTIDE SEQUENCE [LARGE SCALE GENOMIC DNA]</scope>
    <source>
        <strain evidence="7 8">RIPI110</strain>
    </source>
</reference>
<evidence type="ECO:0000313" key="8">
    <source>
        <dbReference type="Proteomes" id="UP000194137"/>
    </source>
</evidence>
<keyword evidence="5" id="KW-0804">Transcription</keyword>
<accession>A0A1W6ZRH9</accession>
<keyword evidence="2" id="KW-0805">Transcription regulation</keyword>
<dbReference type="InterPro" id="IPR005119">
    <property type="entry name" value="LysR_subst-bd"/>
</dbReference>
<proteinExistence type="inferred from homology"/>
<keyword evidence="4" id="KW-0010">Activator</keyword>
<protein>
    <recommendedName>
        <fullName evidence="6">HTH lysR-type domain-containing protein</fullName>
    </recommendedName>
</protein>
<evidence type="ECO:0000256" key="5">
    <source>
        <dbReference type="ARBA" id="ARBA00023163"/>
    </source>
</evidence>
<dbReference type="Gene3D" id="3.40.190.290">
    <property type="match status" value="1"/>
</dbReference>
<dbReference type="Pfam" id="PF03466">
    <property type="entry name" value="LysR_substrate"/>
    <property type="match status" value="1"/>
</dbReference>
<sequence length="318" mass="34809">MPISNIRRWKQAMNFRQIEYFVNVAELGSFSRASAVMRTTQPAISRQVRALESGLKLQLFHRNGRGAQLTDAGQRFLVYAKGILHQLDGARHAVTGSDADLTGKVVIGLPPSIGQVMTVPVVRAVRERYRNAELTIMEALSVSLQERLLAGRIDVAVIHNPAPSPLLKIEPILTESTCLLSAAHGVKPRTVPFRSLDRYELISPAAPHPIRSMVEAEAARCNMKLKIALEIDAVSNMLQLVREGYGHAVVPYNVVRAGMSGTGIVVQTIARPTLKGTVALVTAARRPHTLLADGITDILRQVVQQTLNPESSSRRMAR</sequence>
<evidence type="ECO:0000313" key="7">
    <source>
        <dbReference type="EMBL" id="ARP99857.1"/>
    </source>
</evidence>
<dbReference type="EMBL" id="CP021112">
    <property type="protein sequence ID" value="ARP99857.1"/>
    <property type="molecule type" value="Genomic_DNA"/>
</dbReference>
<keyword evidence="8" id="KW-1185">Reference proteome</keyword>